<evidence type="ECO:0000313" key="3">
    <source>
        <dbReference type="Proteomes" id="UP000317046"/>
    </source>
</evidence>
<organism evidence="2 3">
    <name type="scientific">Cellulomonas cellasea</name>
    <dbReference type="NCBI Taxonomy" id="43670"/>
    <lineage>
        <taxon>Bacteria</taxon>
        <taxon>Bacillati</taxon>
        <taxon>Actinomycetota</taxon>
        <taxon>Actinomycetes</taxon>
        <taxon>Micrococcales</taxon>
        <taxon>Cellulomonadaceae</taxon>
        <taxon>Cellulomonas</taxon>
    </lineage>
</organism>
<name>A0A4Y3KZ45_9CELL</name>
<feature type="signal peptide" evidence="1">
    <location>
        <begin position="1"/>
        <end position="28"/>
    </location>
</feature>
<feature type="chain" id="PRO_5021213792" evidence="1">
    <location>
        <begin position="29"/>
        <end position="137"/>
    </location>
</feature>
<keyword evidence="3" id="KW-1185">Reference proteome</keyword>
<proteinExistence type="predicted"/>
<evidence type="ECO:0000313" key="2">
    <source>
        <dbReference type="EMBL" id="GEA88170.1"/>
    </source>
</evidence>
<comment type="caution">
    <text evidence="2">The sequence shown here is derived from an EMBL/GenBank/DDBJ whole genome shotgun (WGS) entry which is preliminary data.</text>
</comment>
<keyword evidence="1" id="KW-0732">Signal</keyword>
<accession>A0A4Y3KZ45</accession>
<dbReference type="Proteomes" id="UP000317046">
    <property type="component" value="Unassembled WGS sequence"/>
</dbReference>
<reference evidence="2" key="1">
    <citation type="submission" date="2019-06" db="EMBL/GenBank/DDBJ databases">
        <title>Whole genome shotgun sequence of Cellulomonas cellasea NBRC 3753.</title>
        <authorList>
            <person name="Hosoyama A."/>
            <person name="Uohara A."/>
            <person name="Ohji S."/>
            <person name="Ichikawa N."/>
        </authorList>
    </citation>
    <scope>NUCLEOTIDE SEQUENCE [LARGE SCALE GENOMIC DNA]</scope>
    <source>
        <strain evidence="2">NBRC 3753</strain>
    </source>
</reference>
<dbReference type="EMBL" id="BJLR01000018">
    <property type="protein sequence ID" value="GEA88170.1"/>
    <property type="molecule type" value="Genomic_DNA"/>
</dbReference>
<protein>
    <submittedName>
        <fullName evidence="2">Uncharacterized protein</fullName>
    </submittedName>
</protein>
<gene>
    <name evidence="2" type="ORF">CCE01nite_21190</name>
</gene>
<dbReference type="AlphaFoldDB" id="A0A4Y3KZ45"/>
<sequence length="137" mass="13050">MSSASNRRKASAVALAVVGLAGLSLASAATLNLSGSTLAANTATVASCQPTATPVTVGFTTAFSVATSPSYKVASVQLKSVDAACAAKDVRVTLLGAGDAVLGEVAGKAATGTTTLASVPAGIAAAAVEKVAVVISD</sequence>
<evidence type="ECO:0000256" key="1">
    <source>
        <dbReference type="SAM" id="SignalP"/>
    </source>
</evidence>
<dbReference type="RefSeq" id="WP_141372325.1">
    <property type="nucleotide sequence ID" value="NZ_BJLR01000018.1"/>
</dbReference>